<sequence length="471" mass="54016">MSFTPPPKRTRRRYSLAEKAALFEAFERLGNANAAARELGFPMLTCYQWLVAAGVDVGAPRRQRHNLVREHYFRLRDSGVHRVDAAKQAGVHIRTAQDWDRGIVKKIHSRIYPDGHVVHYNKSVNVQERLVDGVRISVLEKVLDPRFLSLVEREKIRSFHVQGMSIRSMAQVLGRAASSISRELRRNRVEDVYEPYTAHRVSVTRRQRPKTRKLLTQPMLKAFVQEGLDNQWSPEQISHKLVEEFPDSQEMRVSPETIYQTLYLQARGGLKKEIQSALRTGRTRRKPHNTGLERRPRFADPMVMISERPAEVEDRAVPGHWEGDLIVGTQNRSAIATLVERSTRYVMLAHLSGDHTAETVRDALIKTMQTLPEHLRGSLTWDQGIEMARHKEFSIATDMPVYFCDPASPWQRGSNENTNGLLRQYFPKGTDLSVFGPEDLERVALQLNGRPRKTLGWKNPAECLRDLLVSN</sequence>
<feature type="domain" description="Integrase catalytic" evidence="6">
    <location>
        <begin position="305"/>
        <end position="468"/>
    </location>
</feature>
<dbReference type="InterPro" id="IPR053392">
    <property type="entry name" value="Transposase_IS30-like"/>
</dbReference>
<evidence type="ECO:0000313" key="7">
    <source>
        <dbReference type="EMBL" id="AWR21045.1"/>
    </source>
</evidence>
<dbReference type="PANTHER" id="PTHR10948">
    <property type="entry name" value="TRANSPOSASE"/>
    <property type="match status" value="1"/>
</dbReference>
<evidence type="ECO:0000259" key="6">
    <source>
        <dbReference type="PROSITE" id="PS50994"/>
    </source>
</evidence>
<dbReference type="EMBL" id="CP023994">
    <property type="protein sequence ID" value="AWR21359.1"/>
    <property type="molecule type" value="Genomic_DNA"/>
</dbReference>
<name>A0A2Z3RW35_9MICO</name>
<dbReference type="InterPro" id="IPR001584">
    <property type="entry name" value="Integrase_cat-core"/>
</dbReference>
<dbReference type="Pfam" id="PF00665">
    <property type="entry name" value="rve"/>
    <property type="match status" value="1"/>
</dbReference>
<dbReference type="GO" id="GO:0003677">
    <property type="term" value="F:DNA binding"/>
    <property type="evidence" value="ECO:0007669"/>
    <property type="project" value="UniProtKB-KW"/>
</dbReference>
<dbReference type="GO" id="GO:0015074">
    <property type="term" value="P:DNA integration"/>
    <property type="evidence" value="ECO:0007669"/>
    <property type="project" value="InterPro"/>
</dbReference>
<dbReference type="KEGG" id="aum:AURMO_00428"/>
<keyword evidence="3" id="KW-0815">Transposition</keyword>
<dbReference type="RefSeq" id="WP_420807778.1">
    <property type="nucleotide sequence ID" value="NZ_CP023994.1"/>
</dbReference>
<evidence type="ECO:0000313" key="8">
    <source>
        <dbReference type="EMBL" id="AWR21359.1"/>
    </source>
</evidence>
<dbReference type="EMBL" id="CP023994">
    <property type="protein sequence ID" value="AWR21045.1"/>
    <property type="molecule type" value="Genomic_DNA"/>
</dbReference>
<evidence type="ECO:0000256" key="1">
    <source>
        <dbReference type="ARBA" id="ARBA00002190"/>
    </source>
</evidence>
<dbReference type="KEGG" id="aum:AURMO_00751"/>
<dbReference type="GO" id="GO:0004803">
    <property type="term" value="F:transposase activity"/>
    <property type="evidence" value="ECO:0007669"/>
    <property type="project" value="InterPro"/>
</dbReference>
<dbReference type="InterPro" id="IPR051917">
    <property type="entry name" value="Transposase-Integrase"/>
</dbReference>
<dbReference type="AlphaFoldDB" id="A0A2Z3RW35"/>
<comment type="similarity">
    <text evidence="2">Belongs to the transposase IS30 family.</text>
</comment>
<evidence type="ECO:0000256" key="3">
    <source>
        <dbReference type="ARBA" id="ARBA00022578"/>
    </source>
</evidence>
<dbReference type="Gene3D" id="1.10.10.60">
    <property type="entry name" value="Homeodomain-like"/>
    <property type="match status" value="1"/>
</dbReference>
<dbReference type="InterPro" id="IPR036397">
    <property type="entry name" value="RNaseH_sf"/>
</dbReference>
<dbReference type="InterPro" id="IPR001598">
    <property type="entry name" value="Transposase_IS30_CS"/>
</dbReference>
<accession>A0A2Z3RW35</accession>
<reference evidence="7 9" key="1">
    <citation type="submission" date="2017-10" db="EMBL/GenBank/DDBJ databases">
        <title>Genome of an Actinobacterium that displays light-enhanced growth.</title>
        <authorList>
            <person name="Maresca J.A."/>
            <person name="Hempel P."/>
            <person name="Shevchenko O."/>
            <person name="Miller K.J."/>
            <person name="Hahn M.W."/>
        </authorList>
    </citation>
    <scope>NUCLEOTIDE SEQUENCE [LARGE SCALE GENOMIC DNA]</scope>
    <source>
        <strain evidence="7 9">MWH-Mo1</strain>
    </source>
</reference>
<gene>
    <name evidence="7" type="ORF">AURMO_00428</name>
    <name evidence="8" type="ORF">AURMO_00751</name>
</gene>
<evidence type="ECO:0000256" key="4">
    <source>
        <dbReference type="ARBA" id="ARBA00023125"/>
    </source>
</evidence>
<keyword evidence="4" id="KW-0238">DNA-binding</keyword>
<evidence type="ECO:0000256" key="2">
    <source>
        <dbReference type="ARBA" id="ARBA00006363"/>
    </source>
</evidence>
<dbReference type="InterPro" id="IPR009057">
    <property type="entry name" value="Homeodomain-like_sf"/>
</dbReference>
<dbReference type="PROSITE" id="PS01043">
    <property type="entry name" value="TRANSPOSASE_IS30"/>
    <property type="match status" value="1"/>
</dbReference>
<dbReference type="Pfam" id="PF13936">
    <property type="entry name" value="HTH_38"/>
    <property type="match status" value="1"/>
</dbReference>
<dbReference type="SUPFAM" id="SSF46689">
    <property type="entry name" value="Homeodomain-like"/>
    <property type="match status" value="1"/>
</dbReference>
<dbReference type="NCBIfam" id="NF033563">
    <property type="entry name" value="transpos_IS30"/>
    <property type="match status" value="1"/>
</dbReference>
<dbReference type="Proteomes" id="UP000246894">
    <property type="component" value="Chromosome"/>
</dbReference>
<dbReference type="InterPro" id="IPR012337">
    <property type="entry name" value="RNaseH-like_sf"/>
</dbReference>
<dbReference type="SUPFAM" id="SSF53098">
    <property type="entry name" value="Ribonuclease H-like"/>
    <property type="match status" value="1"/>
</dbReference>
<protein>
    <submittedName>
        <fullName evidence="7">Integrase core domain protein</fullName>
    </submittedName>
</protein>
<organism evidence="7 9">
    <name type="scientific">Aurantimicrobium photophilum</name>
    <dbReference type="NCBI Taxonomy" id="1987356"/>
    <lineage>
        <taxon>Bacteria</taxon>
        <taxon>Bacillati</taxon>
        <taxon>Actinomycetota</taxon>
        <taxon>Actinomycetes</taxon>
        <taxon>Micrococcales</taxon>
        <taxon>Microbacteriaceae</taxon>
        <taxon>Aurantimicrobium</taxon>
    </lineage>
</organism>
<proteinExistence type="inferred from homology"/>
<evidence type="ECO:0000313" key="9">
    <source>
        <dbReference type="Proteomes" id="UP000246894"/>
    </source>
</evidence>
<evidence type="ECO:0000256" key="5">
    <source>
        <dbReference type="ARBA" id="ARBA00023172"/>
    </source>
</evidence>
<dbReference type="Gene3D" id="3.30.420.10">
    <property type="entry name" value="Ribonuclease H-like superfamily/Ribonuclease H"/>
    <property type="match status" value="1"/>
</dbReference>
<comment type="function">
    <text evidence="1">Required for the transposition of the insertion element.</text>
</comment>
<dbReference type="PANTHER" id="PTHR10948:SF23">
    <property type="entry name" value="TRANSPOSASE INSI FOR INSERTION SEQUENCE ELEMENT IS30A-RELATED"/>
    <property type="match status" value="1"/>
</dbReference>
<dbReference type="GO" id="GO:0005829">
    <property type="term" value="C:cytosol"/>
    <property type="evidence" value="ECO:0007669"/>
    <property type="project" value="TreeGrafter"/>
</dbReference>
<dbReference type="PROSITE" id="PS50994">
    <property type="entry name" value="INTEGRASE"/>
    <property type="match status" value="1"/>
</dbReference>
<dbReference type="InterPro" id="IPR025246">
    <property type="entry name" value="IS30-like_HTH"/>
</dbReference>
<keyword evidence="9" id="KW-1185">Reference proteome</keyword>
<dbReference type="GO" id="GO:0006313">
    <property type="term" value="P:DNA transposition"/>
    <property type="evidence" value="ECO:0007669"/>
    <property type="project" value="InterPro"/>
</dbReference>
<keyword evidence="5" id="KW-0233">DNA recombination</keyword>